<evidence type="ECO:0000256" key="7">
    <source>
        <dbReference type="ARBA" id="ARBA00022840"/>
    </source>
</evidence>
<keyword evidence="8" id="KW-1278">Translocase</keyword>
<comment type="subcellular location">
    <subcellularLocation>
        <location evidence="1">Cell membrane</location>
        <topology evidence="1">Peripheral membrane protein</topology>
    </subcellularLocation>
</comment>
<dbReference type="InterPro" id="IPR027417">
    <property type="entry name" value="P-loop_NTPase"/>
</dbReference>
<dbReference type="PROSITE" id="PS00211">
    <property type="entry name" value="ABC_TRANSPORTER_1"/>
    <property type="match status" value="1"/>
</dbReference>
<gene>
    <name evidence="11" type="ORF">COT42_01325</name>
</gene>
<dbReference type="InterPro" id="IPR003439">
    <property type="entry name" value="ABC_transporter-like_ATP-bd"/>
</dbReference>
<name>A0A2H0Y194_UNCSA</name>
<comment type="similarity">
    <text evidence="2">Belongs to the ABC transporter superfamily.</text>
</comment>
<dbReference type="GO" id="GO:0005524">
    <property type="term" value="F:ATP binding"/>
    <property type="evidence" value="ECO:0007669"/>
    <property type="project" value="UniProtKB-KW"/>
</dbReference>
<reference evidence="11 12" key="1">
    <citation type="submission" date="2017-09" db="EMBL/GenBank/DDBJ databases">
        <title>Depth-based differentiation of microbial function through sediment-hosted aquifers and enrichment of novel symbionts in the deep terrestrial subsurface.</title>
        <authorList>
            <person name="Probst A.J."/>
            <person name="Ladd B."/>
            <person name="Jarett J.K."/>
            <person name="Geller-Mcgrath D.E."/>
            <person name="Sieber C.M."/>
            <person name="Emerson J.B."/>
            <person name="Anantharaman K."/>
            <person name="Thomas B.C."/>
            <person name="Malmstrom R."/>
            <person name="Stieglmeier M."/>
            <person name="Klingl A."/>
            <person name="Woyke T."/>
            <person name="Ryan C.M."/>
            <person name="Banfield J.F."/>
        </authorList>
    </citation>
    <scope>NUCLEOTIDE SEQUENCE [LARGE SCALE GENOMIC DNA]</scope>
    <source>
        <strain evidence="11">CG08_land_8_20_14_0_20_45_16</strain>
    </source>
</reference>
<dbReference type="InterPro" id="IPR017871">
    <property type="entry name" value="ABC_transporter-like_CS"/>
</dbReference>
<dbReference type="PROSITE" id="PS50893">
    <property type="entry name" value="ABC_TRANSPORTER_2"/>
    <property type="match status" value="1"/>
</dbReference>
<dbReference type="InterPro" id="IPR050388">
    <property type="entry name" value="ABC_Ni/Peptide_Import"/>
</dbReference>
<dbReference type="CDD" id="cd03257">
    <property type="entry name" value="ABC_NikE_OppD_transporters"/>
    <property type="match status" value="1"/>
</dbReference>
<keyword evidence="7 11" id="KW-0067">ATP-binding</keyword>
<dbReference type="GO" id="GO:0016887">
    <property type="term" value="F:ATP hydrolysis activity"/>
    <property type="evidence" value="ECO:0007669"/>
    <property type="project" value="InterPro"/>
</dbReference>
<proteinExistence type="inferred from homology"/>
<evidence type="ECO:0000256" key="6">
    <source>
        <dbReference type="ARBA" id="ARBA00022741"/>
    </source>
</evidence>
<dbReference type="SMART" id="SM00382">
    <property type="entry name" value="AAA"/>
    <property type="match status" value="1"/>
</dbReference>
<keyword evidence="9" id="KW-0472">Membrane</keyword>
<keyword evidence="6" id="KW-0547">Nucleotide-binding</keyword>
<dbReference type="PANTHER" id="PTHR43297">
    <property type="entry name" value="OLIGOPEPTIDE TRANSPORT ATP-BINDING PROTEIN APPD"/>
    <property type="match status" value="1"/>
</dbReference>
<dbReference type="EMBL" id="PEYM01000023">
    <property type="protein sequence ID" value="PIS31340.1"/>
    <property type="molecule type" value="Genomic_DNA"/>
</dbReference>
<dbReference type="GO" id="GO:0005886">
    <property type="term" value="C:plasma membrane"/>
    <property type="evidence" value="ECO:0007669"/>
    <property type="project" value="UniProtKB-SubCell"/>
</dbReference>
<dbReference type="Gene3D" id="3.40.50.300">
    <property type="entry name" value="P-loop containing nucleotide triphosphate hydrolases"/>
    <property type="match status" value="1"/>
</dbReference>
<dbReference type="Proteomes" id="UP000231343">
    <property type="component" value="Unassembled WGS sequence"/>
</dbReference>
<evidence type="ECO:0000256" key="8">
    <source>
        <dbReference type="ARBA" id="ARBA00022967"/>
    </source>
</evidence>
<evidence type="ECO:0000259" key="10">
    <source>
        <dbReference type="PROSITE" id="PS50893"/>
    </source>
</evidence>
<sequence length="260" mass="28866">MLEINNLSVEFKDVTAVKNVSLSVARGEILGILGESGSGKSTIAHSILRLIYPPGKIVAGEIIFNGQDLMKLSEDEMIKIRGAKISMIFQDPFSSLNPVFTVGEQIAEVIRLPQGLNRREAYDKAVQMLELVKIKDPAARIKDYPHQFSGGMRQRVMIAMALACEPELLLADEPTTALDAAIQDEILNLLRELKDKFNLSIIYITHNFSIIKSLCSRVVVLNKGKLVEEGGVEDILQNPQEPYTQNLINCVKILNNYCPT</sequence>
<accession>A0A2H0Y194</accession>
<evidence type="ECO:0000256" key="2">
    <source>
        <dbReference type="ARBA" id="ARBA00005417"/>
    </source>
</evidence>
<evidence type="ECO:0000256" key="9">
    <source>
        <dbReference type="ARBA" id="ARBA00023136"/>
    </source>
</evidence>
<protein>
    <submittedName>
        <fullName evidence="11">ABC transporter ATP-binding protein</fullName>
    </submittedName>
</protein>
<dbReference type="AlphaFoldDB" id="A0A2H0Y194"/>
<dbReference type="PANTHER" id="PTHR43297:SF14">
    <property type="entry name" value="ATPASE AAA-TYPE CORE DOMAIN-CONTAINING PROTEIN"/>
    <property type="match status" value="1"/>
</dbReference>
<keyword evidence="3" id="KW-0813">Transport</keyword>
<evidence type="ECO:0000313" key="12">
    <source>
        <dbReference type="Proteomes" id="UP000231343"/>
    </source>
</evidence>
<dbReference type="InterPro" id="IPR003593">
    <property type="entry name" value="AAA+_ATPase"/>
</dbReference>
<evidence type="ECO:0000313" key="11">
    <source>
        <dbReference type="EMBL" id="PIS31340.1"/>
    </source>
</evidence>
<dbReference type="SUPFAM" id="SSF52540">
    <property type="entry name" value="P-loop containing nucleoside triphosphate hydrolases"/>
    <property type="match status" value="1"/>
</dbReference>
<keyword evidence="5" id="KW-0997">Cell inner membrane</keyword>
<evidence type="ECO:0000256" key="4">
    <source>
        <dbReference type="ARBA" id="ARBA00022475"/>
    </source>
</evidence>
<feature type="domain" description="ABC transporter" evidence="10">
    <location>
        <begin position="2"/>
        <end position="248"/>
    </location>
</feature>
<evidence type="ECO:0000256" key="3">
    <source>
        <dbReference type="ARBA" id="ARBA00022448"/>
    </source>
</evidence>
<evidence type="ECO:0000256" key="1">
    <source>
        <dbReference type="ARBA" id="ARBA00004202"/>
    </source>
</evidence>
<dbReference type="FunFam" id="3.40.50.300:FF:000016">
    <property type="entry name" value="Oligopeptide ABC transporter ATP-binding component"/>
    <property type="match status" value="1"/>
</dbReference>
<dbReference type="Pfam" id="PF00005">
    <property type="entry name" value="ABC_tran"/>
    <property type="match status" value="1"/>
</dbReference>
<keyword evidence="4" id="KW-1003">Cell membrane</keyword>
<comment type="caution">
    <text evidence="11">The sequence shown here is derived from an EMBL/GenBank/DDBJ whole genome shotgun (WGS) entry which is preliminary data.</text>
</comment>
<organism evidence="11 12">
    <name type="scientific">Candidatus Saganbacteria bacterium CG08_land_8_20_14_0_20_45_16</name>
    <dbReference type="NCBI Taxonomy" id="2014293"/>
    <lineage>
        <taxon>Bacteria</taxon>
        <taxon>Bacillati</taxon>
        <taxon>Saganbacteria</taxon>
    </lineage>
</organism>
<evidence type="ECO:0000256" key="5">
    <source>
        <dbReference type="ARBA" id="ARBA00022519"/>
    </source>
</evidence>